<accession>A0ABP9F3I3</accession>
<evidence type="ECO:0000256" key="2">
    <source>
        <dbReference type="ARBA" id="ARBA00002788"/>
    </source>
</evidence>
<reference evidence="11" key="1">
    <citation type="journal article" date="2019" name="Int. J. Syst. Evol. Microbiol.">
        <title>The Global Catalogue of Microorganisms (GCM) 10K type strain sequencing project: providing services to taxonomists for standard genome sequencing and annotation.</title>
        <authorList>
            <consortium name="The Broad Institute Genomics Platform"/>
            <consortium name="The Broad Institute Genome Sequencing Center for Infectious Disease"/>
            <person name="Wu L."/>
            <person name="Ma J."/>
        </authorList>
    </citation>
    <scope>NUCLEOTIDE SEQUENCE [LARGE SCALE GENOMIC DNA]</scope>
    <source>
        <strain evidence="11">JCM 19125</strain>
    </source>
</reference>
<gene>
    <name evidence="10" type="ORF">GCM10025789_05210</name>
</gene>
<dbReference type="PRINTS" id="PR00107">
    <property type="entry name" value="PHOSPHOCPHPR"/>
</dbReference>
<comment type="function">
    <text evidence="3">General (non sugar-specific) component of the phosphoenolpyruvate-dependent sugar phosphotransferase system (sugar PTS). This major carbohydrate active-transport system catalyzes the phosphorylation of incoming sugar substrates concomitantly with their translocation across the cell membrane. The phosphoryl group from phosphoenolpyruvate (PEP) is transferred to the phosphoryl carrier protein HPr by enzyme I. Phospho-HPr then transfers it to the PTS EIIA domain.</text>
</comment>
<evidence type="ECO:0000256" key="5">
    <source>
        <dbReference type="ARBA" id="ARBA00020422"/>
    </source>
</evidence>
<evidence type="ECO:0000259" key="9">
    <source>
        <dbReference type="PROSITE" id="PS51350"/>
    </source>
</evidence>
<dbReference type="Gene3D" id="3.30.1340.10">
    <property type="entry name" value="HPr-like"/>
    <property type="match status" value="1"/>
</dbReference>
<evidence type="ECO:0000256" key="3">
    <source>
        <dbReference type="ARBA" id="ARBA00003681"/>
    </source>
</evidence>
<dbReference type="InterPro" id="IPR001020">
    <property type="entry name" value="PTS_HPr_His_P_site"/>
</dbReference>
<dbReference type="Proteomes" id="UP001501521">
    <property type="component" value="Unassembled WGS sequence"/>
</dbReference>
<dbReference type="EMBL" id="BAABLV010000008">
    <property type="protein sequence ID" value="GAA4891333.1"/>
    <property type="molecule type" value="Genomic_DNA"/>
</dbReference>
<dbReference type="SUPFAM" id="SSF53062">
    <property type="entry name" value="PTS system fructose IIA component-like"/>
    <property type="match status" value="1"/>
</dbReference>
<dbReference type="Gene3D" id="3.40.50.510">
    <property type="entry name" value="Phosphotransferase system, mannose-type IIA component"/>
    <property type="match status" value="1"/>
</dbReference>
<dbReference type="InterPro" id="IPR039643">
    <property type="entry name" value="DhaM"/>
</dbReference>
<protein>
    <recommendedName>
        <fullName evidence="5">Phosphocarrier protein HPr</fullName>
        <ecNumber evidence="4">2.7.1.121</ecNumber>
    </recommendedName>
</protein>
<keyword evidence="11" id="KW-1185">Reference proteome</keyword>
<organism evidence="10 11">
    <name type="scientific">Tessaracoccus lubricantis</name>
    <dbReference type="NCBI Taxonomy" id="545543"/>
    <lineage>
        <taxon>Bacteria</taxon>
        <taxon>Bacillati</taxon>
        <taxon>Actinomycetota</taxon>
        <taxon>Actinomycetes</taxon>
        <taxon>Propionibacteriales</taxon>
        <taxon>Propionibacteriaceae</taxon>
        <taxon>Tessaracoccus</taxon>
    </lineage>
</organism>
<dbReference type="Pfam" id="PF00381">
    <property type="entry name" value="PTS-HPr"/>
    <property type="match status" value="1"/>
</dbReference>
<evidence type="ECO:0000256" key="7">
    <source>
        <dbReference type="ARBA" id="ARBA00046577"/>
    </source>
</evidence>
<comment type="catalytic activity">
    <reaction evidence="1">
        <text>dihydroxyacetone + phosphoenolpyruvate = dihydroxyacetone phosphate + pyruvate</text>
        <dbReference type="Rhea" id="RHEA:18381"/>
        <dbReference type="ChEBI" id="CHEBI:15361"/>
        <dbReference type="ChEBI" id="CHEBI:16016"/>
        <dbReference type="ChEBI" id="CHEBI:57642"/>
        <dbReference type="ChEBI" id="CHEBI:58702"/>
        <dbReference type="EC" id="2.7.1.121"/>
    </reaction>
</comment>
<dbReference type="CDD" id="cd00367">
    <property type="entry name" value="PTS-HPr_like"/>
    <property type="match status" value="1"/>
</dbReference>
<name>A0ABP9F3I3_9ACTN</name>
<dbReference type="InterPro" id="IPR036662">
    <property type="entry name" value="PTS_EIIA_man-typ_sf"/>
</dbReference>
<dbReference type="PANTHER" id="PTHR38594">
    <property type="entry name" value="PEP-DEPENDENT DIHYDROXYACETONE KINASE, PHOSPHORYL DONOR SUBUNIT DHAM"/>
    <property type="match status" value="1"/>
</dbReference>
<comment type="function">
    <text evidence="2">Component of the dihydroxyacetone kinase complex, which is responsible for the phosphoenolpyruvate (PEP)-dependent phosphorylation of dihydroxyacetone. DhaM serves as the phosphoryl donor. Is phosphorylated by phosphoenolpyruvate in an EI- and HPr-dependent reaction, and a phosphorelay system on histidine residues finally leads to phosphoryl transfer to DhaL and dihydroxyacetone.</text>
</comment>
<evidence type="ECO:0000313" key="10">
    <source>
        <dbReference type="EMBL" id="GAA4891333.1"/>
    </source>
</evidence>
<comment type="subunit">
    <text evidence="7">Homodimer. The dihydroxyacetone kinase complex is composed of a homodimer of DhaM, a homodimer of DhaK and the subunit DhaL.</text>
</comment>
<evidence type="ECO:0000256" key="6">
    <source>
        <dbReference type="ARBA" id="ARBA00022679"/>
    </source>
</evidence>
<feature type="domain" description="HPr" evidence="9">
    <location>
        <begin position="150"/>
        <end position="238"/>
    </location>
</feature>
<dbReference type="RefSeq" id="WP_345578541.1">
    <property type="nucleotide sequence ID" value="NZ_BAABLV010000008.1"/>
</dbReference>
<keyword evidence="6" id="KW-0808">Transferase</keyword>
<evidence type="ECO:0000256" key="4">
    <source>
        <dbReference type="ARBA" id="ARBA00012095"/>
    </source>
</evidence>
<evidence type="ECO:0000313" key="11">
    <source>
        <dbReference type="Proteomes" id="UP001501521"/>
    </source>
</evidence>
<dbReference type="PROSITE" id="PS00369">
    <property type="entry name" value="PTS_HPR_HIS"/>
    <property type="match status" value="1"/>
</dbReference>
<feature type="domain" description="PTS EIIA type-4" evidence="8">
    <location>
        <begin position="2"/>
        <end position="130"/>
    </location>
</feature>
<dbReference type="InterPro" id="IPR035895">
    <property type="entry name" value="HPr-like_sf"/>
</dbReference>
<dbReference type="PROSITE" id="PS51096">
    <property type="entry name" value="PTS_EIIA_TYPE_4"/>
    <property type="match status" value="1"/>
</dbReference>
<dbReference type="InterPro" id="IPR012844">
    <property type="entry name" value="DhaM_N"/>
</dbReference>
<dbReference type="InterPro" id="IPR000032">
    <property type="entry name" value="HPr-like"/>
</dbReference>
<evidence type="ECO:0000259" key="8">
    <source>
        <dbReference type="PROSITE" id="PS51096"/>
    </source>
</evidence>
<sequence>MAVGIVVVSHSRPLAEAAVDMALQMVHDDPPPIALAAGTIDGGLGTDATAVSSAIAEVDQGDGVVVFVDIGSAVMSAELGSELYGCDTTDVRVLAAPFVEGIMAGVIKVASGGTIDEVEAECVAAMRPKLAHLGTPEQVSAAPESNRKAEARAEVQLLNDAGLHARPAAMFVAKAREFDAQVLVSKGVIGPVPATSSIGLATLDARMGDTLFIEATGAAAQAAVDALVRLVESDFSAG</sequence>
<dbReference type="NCBIfam" id="TIGR02364">
    <property type="entry name" value="dha_pts"/>
    <property type="match status" value="1"/>
</dbReference>
<comment type="caution">
    <text evidence="10">The sequence shown here is derived from an EMBL/GenBank/DDBJ whole genome shotgun (WGS) entry which is preliminary data.</text>
</comment>
<evidence type="ECO:0000256" key="1">
    <source>
        <dbReference type="ARBA" id="ARBA00001113"/>
    </source>
</evidence>
<dbReference type="PROSITE" id="PS51350">
    <property type="entry name" value="PTS_HPR_DOM"/>
    <property type="match status" value="1"/>
</dbReference>
<dbReference type="EC" id="2.7.1.121" evidence="4"/>
<dbReference type="Pfam" id="PF03610">
    <property type="entry name" value="EIIA-man"/>
    <property type="match status" value="1"/>
</dbReference>
<dbReference type="SUPFAM" id="SSF55594">
    <property type="entry name" value="HPr-like"/>
    <property type="match status" value="1"/>
</dbReference>
<dbReference type="InterPro" id="IPR004701">
    <property type="entry name" value="PTS_EIIA_man-typ"/>
</dbReference>
<dbReference type="PANTHER" id="PTHR38594:SF1">
    <property type="entry name" value="PEP-DEPENDENT DIHYDROXYACETONE KINASE, PHOSPHORYL DONOR SUBUNIT DHAM"/>
    <property type="match status" value="1"/>
</dbReference>
<dbReference type="NCBIfam" id="TIGR01003">
    <property type="entry name" value="PTS_HPr_family"/>
    <property type="match status" value="1"/>
</dbReference>
<proteinExistence type="predicted"/>